<evidence type="ECO:0000256" key="2">
    <source>
        <dbReference type="SAM" id="Phobius"/>
    </source>
</evidence>
<feature type="transmembrane region" description="Helical" evidence="2">
    <location>
        <begin position="111"/>
        <end position="132"/>
    </location>
</feature>
<dbReference type="eggNOG" id="ENOG5033KSC">
    <property type="taxonomic scope" value="Bacteria"/>
</dbReference>
<name>W5TAL8_9NOCA</name>
<keyword evidence="2" id="KW-0812">Transmembrane</keyword>
<evidence type="ECO:0000256" key="1">
    <source>
        <dbReference type="SAM" id="MobiDB-lite"/>
    </source>
</evidence>
<sequence length="143" mass="14608">MAKQNADDDSTRADVPGPAAGATPGTVRGAGALAALEGLIGVIIAIVLVIQGHDKSAYGTAAWFVILAGAVLAAGIGLLRGRRWGRAIVVIAQILLLPAAWYMLSSHRLELAIPVGLAALATLGLIFAPASVRWMAAAYDVTD</sequence>
<keyword evidence="2" id="KW-0472">Membrane</keyword>
<dbReference type="PATRIC" id="fig|1415166.3.peg.1419"/>
<protein>
    <submittedName>
        <fullName evidence="3">Putative membrane protein</fullName>
    </submittedName>
</protein>
<dbReference type="Proteomes" id="UP000019150">
    <property type="component" value="Chromosome"/>
</dbReference>
<keyword evidence="2" id="KW-1133">Transmembrane helix</keyword>
<dbReference type="EMBL" id="CP006850">
    <property type="protein sequence ID" value="AHH16199.1"/>
    <property type="molecule type" value="Genomic_DNA"/>
</dbReference>
<dbReference type="KEGG" id="nno:NONO_c13960"/>
<feature type="region of interest" description="Disordered" evidence="1">
    <location>
        <begin position="1"/>
        <end position="22"/>
    </location>
</feature>
<evidence type="ECO:0000313" key="4">
    <source>
        <dbReference type="Proteomes" id="UP000019150"/>
    </source>
</evidence>
<dbReference type="AlphaFoldDB" id="W5TAL8"/>
<keyword evidence="4" id="KW-1185">Reference proteome</keyword>
<dbReference type="STRING" id="1415166.NONO_c13960"/>
<feature type="transmembrane region" description="Helical" evidence="2">
    <location>
        <begin position="57"/>
        <end position="78"/>
    </location>
</feature>
<feature type="transmembrane region" description="Helical" evidence="2">
    <location>
        <begin position="84"/>
        <end position="104"/>
    </location>
</feature>
<dbReference type="HOGENOM" id="CLU_124994_1_0_11"/>
<gene>
    <name evidence="3" type="ORF">NONO_c13960</name>
</gene>
<accession>W5TAL8</accession>
<organism evidence="3 4">
    <name type="scientific">Nocardia nova SH22a</name>
    <dbReference type="NCBI Taxonomy" id="1415166"/>
    <lineage>
        <taxon>Bacteria</taxon>
        <taxon>Bacillati</taxon>
        <taxon>Actinomycetota</taxon>
        <taxon>Actinomycetes</taxon>
        <taxon>Mycobacteriales</taxon>
        <taxon>Nocardiaceae</taxon>
        <taxon>Nocardia</taxon>
    </lineage>
</organism>
<reference evidence="3 4" key="1">
    <citation type="journal article" date="2014" name="Appl. Environ. Microbiol.">
        <title>Insights into the Microbial Degradation of Rubber and Gutta-Percha by Analysis of the Complete Genome of Nocardia nova SH22a.</title>
        <authorList>
            <person name="Luo Q."/>
            <person name="Hiessl S."/>
            <person name="Poehlein A."/>
            <person name="Daniel R."/>
            <person name="Steinbuchel A."/>
        </authorList>
    </citation>
    <scope>NUCLEOTIDE SEQUENCE [LARGE SCALE GENOMIC DNA]</scope>
    <source>
        <strain evidence="3">SH22a</strain>
    </source>
</reference>
<feature type="compositionally biased region" description="Basic and acidic residues" evidence="1">
    <location>
        <begin position="1"/>
        <end position="12"/>
    </location>
</feature>
<evidence type="ECO:0000313" key="3">
    <source>
        <dbReference type="EMBL" id="AHH16199.1"/>
    </source>
</evidence>
<feature type="transmembrane region" description="Helical" evidence="2">
    <location>
        <begin position="30"/>
        <end position="50"/>
    </location>
</feature>
<dbReference type="RefSeq" id="WP_025347719.1">
    <property type="nucleotide sequence ID" value="NZ_CP006850.1"/>
</dbReference>
<proteinExistence type="predicted"/>